<keyword evidence="8" id="KW-1185">Reference proteome</keyword>
<dbReference type="Proteomes" id="UP001595596">
    <property type="component" value="Unassembled WGS sequence"/>
</dbReference>
<dbReference type="RefSeq" id="WP_379027815.1">
    <property type="nucleotide sequence ID" value="NZ_JBHRXE010000008.1"/>
</dbReference>
<evidence type="ECO:0000256" key="5">
    <source>
        <dbReference type="ARBA" id="ARBA00022825"/>
    </source>
</evidence>
<dbReference type="InterPro" id="IPR001907">
    <property type="entry name" value="ClpP"/>
</dbReference>
<sequence length="291" mass="31406">MAKNHMPVAHFGVRPENVRAECAPKPAFEKWQPELRGARSEAANTEEGPFVIDMMDVIGETWDGYGVTARRVGALLRSAAGRPIIANINSPGGDVFEGLAIYNMLRTYEGDVTVRILGLAASAASVIAMAGDRVEIARAGFLMIHNTWVFAVGDRHDLTTVAGQLGAFDEVLADLYAVRTGIEAAEIGQRMDREFWVSGKSAVDQGFADDLLDADQITISNSLAVDGPKIQYLRQTEGALALYGMSRSERRSCLKNLTAKPRAGDDDMPGAVETMANLTGWAKSLSAKMEN</sequence>
<dbReference type="GO" id="GO:0006508">
    <property type="term" value="P:proteolysis"/>
    <property type="evidence" value="ECO:0007669"/>
    <property type="project" value="UniProtKB-KW"/>
</dbReference>
<dbReference type="SUPFAM" id="SSF52096">
    <property type="entry name" value="ClpP/crotonase"/>
    <property type="match status" value="1"/>
</dbReference>
<dbReference type="GO" id="GO:0008233">
    <property type="term" value="F:peptidase activity"/>
    <property type="evidence" value="ECO:0007669"/>
    <property type="project" value="UniProtKB-KW"/>
</dbReference>
<keyword evidence="4 7" id="KW-0378">Hydrolase</keyword>
<dbReference type="CDD" id="cd07016">
    <property type="entry name" value="S14_ClpP_1"/>
    <property type="match status" value="1"/>
</dbReference>
<dbReference type="InterPro" id="IPR029045">
    <property type="entry name" value="ClpP/crotonase-like_dom_sf"/>
</dbReference>
<proteinExistence type="inferred from homology"/>
<dbReference type="NCBIfam" id="NF045542">
    <property type="entry name" value="Clp_rel_HeadMat"/>
    <property type="match status" value="1"/>
</dbReference>
<organism evidence="7 8">
    <name type="scientific">Paracoccus simplex</name>
    <dbReference type="NCBI Taxonomy" id="2086346"/>
    <lineage>
        <taxon>Bacteria</taxon>
        <taxon>Pseudomonadati</taxon>
        <taxon>Pseudomonadota</taxon>
        <taxon>Alphaproteobacteria</taxon>
        <taxon>Rhodobacterales</taxon>
        <taxon>Paracoccaceae</taxon>
        <taxon>Paracoccus</taxon>
    </lineage>
</organism>
<gene>
    <name evidence="7" type="ORF">ACFOMP_02915</name>
</gene>
<keyword evidence="2" id="KW-0963">Cytoplasm</keyword>
<evidence type="ECO:0000313" key="8">
    <source>
        <dbReference type="Proteomes" id="UP001595596"/>
    </source>
</evidence>
<dbReference type="EMBL" id="JBHRXE010000008">
    <property type="protein sequence ID" value="MFC3568400.1"/>
    <property type="molecule type" value="Genomic_DNA"/>
</dbReference>
<keyword evidence="3 7" id="KW-0645">Protease</keyword>
<evidence type="ECO:0000256" key="4">
    <source>
        <dbReference type="ARBA" id="ARBA00022801"/>
    </source>
</evidence>
<evidence type="ECO:0000313" key="7">
    <source>
        <dbReference type="EMBL" id="MFC3568400.1"/>
    </source>
</evidence>
<protein>
    <recommendedName>
        <fullName evidence="6">ATP-dependent Clp protease proteolytic subunit</fullName>
    </recommendedName>
</protein>
<reference evidence="8" key="1">
    <citation type="journal article" date="2019" name="Int. J. Syst. Evol. Microbiol.">
        <title>The Global Catalogue of Microorganisms (GCM) 10K type strain sequencing project: providing services to taxonomists for standard genome sequencing and annotation.</title>
        <authorList>
            <consortium name="The Broad Institute Genomics Platform"/>
            <consortium name="The Broad Institute Genome Sequencing Center for Infectious Disease"/>
            <person name="Wu L."/>
            <person name="Ma J."/>
        </authorList>
    </citation>
    <scope>NUCLEOTIDE SEQUENCE [LARGE SCALE GENOMIC DNA]</scope>
    <source>
        <strain evidence="8">VKM B-3226</strain>
    </source>
</reference>
<evidence type="ECO:0000256" key="2">
    <source>
        <dbReference type="ARBA" id="ARBA00022490"/>
    </source>
</evidence>
<evidence type="ECO:0000256" key="6">
    <source>
        <dbReference type="RuleBase" id="RU003567"/>
    </source>
</evidence>
<dbReference type="PANTHER" id="PTHR10381:SF70">
    <property type="entry name" value="ATP-DEPENDENT CLP PROTEASE PROTEOLYTIC SUBUNIT"/>
    <property type="match status" value="1"/>
</dbReference>
<evidence type="ECO:0000256" key="1">
    <source>
        <dbReference type="ARBA" id="ARBA00007039"/>
    </source>
</evidence>
<accession>A0ABV7RU37</accession>
<name>A0ABV7RU37_9RHOB</name>
<comment type="similarity">
    <text evidence="1 6">Belongs to the peptidase S14 family.</text>
</comment>
<dbReference type="InterPro" id="IPR023562">
    <property type="entry name" value="ClpP/TepA"/>
</dbReference>
<dbReference type="Pfam" id="PF00574">
    <property type="entry name" value="CLP_protease"/>
    <property type="match status" value="1"/>
</dbReference>
<comment type="caution">
    <text evidence="7">The sequence shown here is derived from an EMBL/GenBank/DDBJ whole genome shotgun (WGS) entry which is preliminary data.</text>
</comment>
<dbReference type="PRINTS" id="PR00127">
    <property type="entry name" value="CLPPROTEASEP"/>
</dbReference>
<dbReference type="Gene3D" id="3.90.226.10">
    <property type="entry name" value="2-enoyl-CoA Hydratase, Chain A, domain 1"/>
    <property type="match status" value="1"/>
</dbReference>
<keyword evidence="5" id="KW-0720">Serine protease</keyword>
<dbReference type="PANTHER" id="PTHR10381">
    <property type="entry name" value="ATP-DEPENDENT CLP PROTEASE PROTEOLYTIC SUBUNIT"/>
    <property type="match status" value="1"/>
</dbReference>
<evidence type="ECO:0000256" key="3">
    <source>
        <dbReference type="ARBA" id="ARBA00022670"/>
    </source>
</evidence>